<feature type="domain" description="Carboxylesterase type B" evidence="4">
    <location>
        <begin position="21"/>
        <end position="559"/>
    </location>
</feature>
<dbReference type="Gene3D" id="3.40.50.1820">
    <property type="entry name" value="alpha/beta hydrolase"/>
    <property type="match status" value="1"/>
</dbReference>
<keyword evidence="2 3" id="KW-0378">Hydrolase</keyword>
<dbReference type="InterPro" id="IPR029058">
    <property type="entry name" value="AB_hydrolase_fold"/>
</dbReference>
<protein>
    <recommendedName>
        <fullName evidence="3">Carboxylic ester hydrolase</fullName>
        <ecNumber evidence="3">3.1.1.-</ecNumber>
    </recommendedName>
</protein>
<comment type="caution">
    <text evidence="5">The sequence shown here is derived from an EMBL/GenBank/DDBJ whole genome shotgun (WGS) entry which is preliminary data.</text>
</comment>
<evidence type="ECO:0000259" key="4">
    <source>
        <dbReference type="Pfam" id="PF00135"/>
    </source>
</evidence>
<dbReference type="EMBL" id="CAWYQH010000163">
    <property type="protein sequence ID" value="CAK8697501.1"/>
    <property type="molecule type" value="Genomic_DNA"/>
</dbReference>
<dbReference type="Proteomes" id="UP001642483">
    <property type="component" value="Unassembled WGS sequence"/>
</dbReference>
<dbReference type="PANTHER" id="PTHR11559">
    <property type="entry name" value="CARBOXYLESTERASE"/>
    <property type="match status" value="1"/>
</dbReference>
<name>A0ABP0H2P5_CLALP</name>
<evidence type="ECO:0000313" key="6">
    <source>
        <dbReference type="Proteomes" id="UP001642483"/>
    </source>
</evidence>
<dbReference type="SUPFAM" id="SSF53474">
    <property type="entry name" value="alpha/beta-Hydrolases"/>
    <property type="match status" value="1"/>
</dbReference>
<reference evidence="5 6" key="1">
    <citation type="submission" date="2024-02" db="EMBL/GenBank/DDBJ databases">
        <authorList>
            <person name="Daric V."/>
            <person name="Darras S."/>
        </authorList>
    </citation>
    <scope>NUCLEOTIDE SEQUENCE [LARGE SCALE GENOMIC DNA]</scope>
</reference>
<proteinExistence type="inferred from homology"/>
<keyword evidence="6" id="KW-1185">Reference proteome</keyword>
<dbReference type="PROSITE" id="PS00122">
    <property type="entry name" value="CARBOXYLESTERASE_B_1"/>
    <property type="match status" value="1"/>
</dbReference>
<dbReference type="Pfam" id="PF00135">
    <property type="entry name" value="COesterase"/>
    <property type="match status" value="1"/>
</dbReference>
<dbReference type="InterPro" id="IPR050309">
    <property type="entry name" value="Type-B_Carboxylest/Lipase"/>
</dbReference>
<evidence type="ECO:0000313" key="5">
    <source>
        <dbReference type="EMBL" id="CAK8697501.1"/>
    </source>
</evidence>
<evidence type="ECO:0000256" key="1">
    <source>
        <dbReference type="ARBA" id="ARBA00005964"/>
    </source>
</evidence>
<accession>A0ABP0H2P5</accession>
<evidence type="ECO:0000256" key="3">
    <source>
        <dbReference type="RuleBase" id="RU361235"/>
    </source>
</evidence>
<dbReference type="InterPro" id="IPR002018">
    <property type="entry name" value="CarbesteraseB"/>
</dbReference>
<sequence length="570" mass="63862">MCFVVSQAYFFSFFVCKMSECPIVQTVNGKVKGKACLKAKPNESNQVFRYASIPFAKPPLGELRFEPPERSEPWQGILDGTKMSPRPLQDEAFEEELYGNLPLLNQFEENLSDFSEDCLYLTVYTSNPSATANMPVIVWIPGGAFLVGGGSLRDGQVLCGLHDLVLVVPNYRLSLYGFFTTGKNTKYPGNMGLLDQIMAFEWTRDNIQKFGGDPNNITVAGQSAGAVSVGLHMISPMSQRLFHKAILCSCAATSPCLLKDNYSEILKLHLEALGVKETEPSAIAAKLKSISAEEIREKTKHLHILQSFFVSVDGQFLKTLPSKPNFAPEFLAPVPILLGCTSSEGAGMLKDAFSVIFPSAHSEEEWSDEAKKALLTIKPSLNDKELENVVERLNAIYAKSFPGEDAHNPQRKISALASDPEFLFPAIELASLQSDRGHGSFLYQMTQKLKCFHDDEYAIETRKKDDFCECDHCDCLLFTFGISLANGKKRKQCKFTGEEEKLARIWMTYLSNFAAYGNPNKGEAVEMQWPQYDVKSRRHLVVRVPLAEDNHLVHDRYQWWKSFNDDDFGN</sequence>
<gene>
    <name evidence="5" type="ORF">CVLEPA_LOCUS30713</name>
</gene>
<dbReference type="EC" id="3.1.1.-" evidence="3"/>
<comment type="similarity">
    <text evidence="1 3">Belongs to the type-B carboxylesterase/lipase family.</text>
</comment>
<organism evidence="5 6">
    <name type="scientific">Clavelina lepadiformis</name>
    <name type="common">Light-bulb sea squirt</name>
    <name type="synonym">Ascidia lepadiformis</name>
    <dbReference type="NCBI Taxonomy" id="159417"/>
    <lineage>
        <taxon>Eukaryota</taxon>
        <taxon>Metazoa</taxon>
        <taxon>Chordata</taxon>
        <taxon>Tunicata</taxon>
        <taxon>Ascidiacea</taxon>
        <taxon>Aplousobranchia</taxon>
        <taxon>Clavelinidae</taxon>
        <taxon>Clavelina</taxon>
    </lineage>
</organism>
<evidence type="ECO:0000256" key="2">
    <source>
        <dbReference type="ARBA" id="ARBA00022801"/>
    </source>
</evidence>
<dbReference type="InterPro" id="IPR019826">
    <property type="entry name" value="Carboxylesterase_B_AS"/>
</dbReference>